<dbReference type="GO" id="GO:0016787">
    <property type="term" value="F:hydrolase activity"/>
    <property type="evidence" value="ECO:0007669"/>
    <property type="project" value="UniProtKB-KW"/>
</dbReference>
<dbReference type="Pfam" id="PF00561">
    <property type="entry name" value="Abhydrolase_1"/>
    <property type="match status" value="1"/>
</dbReference>
<dbReference type="InterPro" id="IPR000073">
    <property type="entry name" value="AB_hydrolase_1"/>
</dbReference>
<dbReference type="Gene3D" id="3.40.50.1820">
    <property type="entry name" value="alpha/beta hydrolase"/>
    <property type="match status" value="1"/>
</dbReference>
<dbReference type="EMBL" id="PDET01000011">
    <property type="protein sequence ID" value="PRD14433.1"/>
    <property type="molecule type" value="Genomic_DNA"/>
</dbReference>
<gene>
    <name evidence="2" type="ORF">CQW29_16385</name>
</gene>
<evidence type="ECO:0000313" key="3">
    <source>
        <dbReference type="Proteomes" id="UP000239181"/>
    </source>
</evidence>
<comment type="caution">
    <text evidence="2">The sequence shown here is derived from an EMBL/GenBank/DDBJ whole genome shotgun (WGS) entry which is preliminary data.</text>
</comment>
<dbReference type="RefSeq" id="WP_105593796.1">
    <property type="nucleotide sequence ID" value="NZ_PDET01000011.1"/>
</dbReference>
<dbReference type="AlphaFoldDB" id="A0A2S9I9F3"/>
<accession>A0A2S9I9F3</accession>
<evidence type="ECO:0000313" key="2">
    <source>
        <dbReference type="EMBL" id="PRD14433.1"/>
    </source>
</evidence>
<dbReference type="PANTHER" id="PTHR43798">
    <property type="entry name" value="MONOACYLGLYCEROL LIPASE"/>
    <property type="match status" value="1"/>
</dbReference>
<evidence type="ECO:0000259" key="1">
    <source>
        <dbReference type="Pfam" id="PF00561"/>
    </source>
</evidence>
<feature type="domain" description="AB hydrolase-1" evidence="1">
    <location>
        <begin position="19"/>
        <end position="117"/>
    </location>
</feature>
<dbReference type="OrthoDB" id="9780765at2"/>
<dbReference type="Proteomes" id="UP000239181">
    <property type="component" value="Unassembled WGS sequence"/>
</dbReference>
<keyword evidence="3" id="KW-1185">Reference proteome</keyword>
<keyword evidence="2" id="KW-0378">Hydrolase</keyword>
<dbReference type="GO" id="GO:0016020">
    <property type="term" value="C:membrane"/>
    <property type="evidence" value="ECO:0007669"/>
    <property type="project" value="TreeGrafter"/>
</dbReference>
<dbReference type="InterPro" id="IPR050266">
    <property type="entry name" value="AB_hydrolase_sf"/>
</dbReference>
<dbReference type="PANTHER" id="PTHR43798:SF33">
    <property type="entry name" value="HYDROLASE, PUTATIVE (AFU_ORTHOLOGUE AFUA_2G14860)-RELATED"/>
    <property type="match status" value="1"/>
</dbReference>
<reference evidence="2 3" key="1">
    <citation type="submission" date="2017-10" db="EMBL/GenBank/DDBJ databases">
        <title>Draft genome of two endophytic bacteria isolated from 'guarana' Paullinia cupana (Mart.) Ducke.</title>
        <authorList>
            <person name="Siqueira K.A."/>
            <person name="Liotti R.G."/>
            <person name="Mendes T.A."/>
            <person name="Soares M.A."/>
        </authorList>
    </citation>
    <scope>NUCLEOTIDE SEQUENCE [LARGE SCALE GENOMIC DNA]</scope>
    <source>
        <strain evidence="2 3">342</strain>
    </source>
</reference>
<proteinExistence type="predicted"/>
<dbReference type="SUPFAM" id="SSF53474">
    <property type="entry name" value="alpha/beta-Hydrolases"/>
    <property type="match status" value="1"/>
</dbReference>
<sequence>MTVNEDHTLLHYGITGDGPLVILLHGLLMDGNSWVSNGLVDALRDDFTVVYPDLLAHGKSANIINAAFDQKSQADGIRRLIDSLGAKKAHVVGYSSGAWLAISLAKYHPEKLSSLVIGGWDVQNGLPEGPNGRLDFDAFFAFAQETAPALTTWVSTENKAPLRSTFEALAGYEGFKDAPQIADINIPKLFWAGEQDIYYQPLKDWSEKNRQAFISAQGDHVSAITELAPDTIARIHHFLKDAR</sequence>
<name>A0A2S9I9F3_9GAMM</name>
<organism evidence="2 3">
    <name type="scientific">Pantoea coffeiphila</name>
    <dbReference type="NCBI Taxonomy" id="1465635"/>
    <lineage>
        <taxon>Bacteria</taxon>
        <taxon>Pseudomonadati</taxon>
        <taxon>Pseudomonadota</taxon>
        <taxon>Gammaproteobacteria</taxon>
        <taxon>Enterobacterales</taxon>
        <taxon>Erwiniaceae</taxon>
        <taxon>Pantoea</taxon>
    </lineage>
</organism>
<protein>
    <submittedName>
        <fullName evidence="2">Alpha/beta hydrolase</fullName>
    </submittedName>
</protein>
<dbReference type="InterPro" id="IPR029058">
    <property type="entry name" value="AB_hydrolase_fold"/>
</dbReference>